<dbReference type="InterPro" id="IPR029063">
    <property type="entry name" value="SAM-dependent_MTases_sf"/>
</dbReference>
<dbReference type="SUPFAM" id="SSF53335">
    <property type="entry name" value="S-adenosyl-L-methionine-dependent methyltransferases"/>
    <property type="match status" value="1"/>
</dbReference>
<keyword evidence="2" id="KW-0808">Transferase</keyword>
<evidence type="ECO:0000259" key="1">
    <source>
        <dbReference type="Pfam" id="PF05050"/>
    </source>
</evidence>
<dbReference type="PANTHER" id="PTHR34203">
    <property type="entry name" value="METHYLTRANSFERASE, FKBM FAMILY PROTEIN"/>
    <property type="match status" value="1"/>
</dbReference>
<sequence>MTGLRQLLRQARGIGRSLAIYYRGRERSRAMDRLHARFVKSGDLVFDVGSHVGDRIASFRRLGCRVVAVEPQPPLHRVLRLLYGRDPAVALEPVAVGRAAGRVILRVNSANPTISTASDQFIRATDGAQGWQGQTWDHSVEVALTTLDLLIERHGQPAFVKIDVEGFEAEALAGLTRPVAALSFEFTTIQRDVAHVAIERLTALGPYRFCAALGESQRLIEGGWRDGPAMARWIDGLPQSANSGDVYAALAPPAD</sequence>
<keyword evidence="3" id="KW-1185">Reference proteome</keyword>
<dbReference type="AlphaFoldDB" id="A0A3N1KPV8"/>
<protein>
    <submittedName>
        <fullName evidence="2">FkbM family methyltransferase</fullName>
    </submittedName>
</protein>
<organism evidence="2 3">
    <name type="scientific">Stella humosa</name>
    <dbReference type="NCBI Taxonomy" id="94"/>
    <lineage>
        <taxon>Bacteria</taxon>
        <taxon>Pseudomonadati</taxon>
        <taxon>Pseudomonadota</taxon>
        <taxon>Alphaproteobacteria</taxon>
        <taxon>Rhodospirillales</taxon>
        <taxon>Stellaceae</taxon>
        <taxon>Stella</taxon>
    </lineage>
</organism>
<proteinExistence type="predicted"/>
<feature type="domain" description="Methyltransferase FkbM" evidence="1">
    <location>
        <begin position="47"/>
        <end position="188"/>
    </location>
</feature>
<dbReference type="PANTHER" id="PTHR34203:SF15">
    <property type="entry name" value="SLL1173 PROTEIN"/>
    <property type="match status" value="1"/>
</dbReference>
<evidence type="ECO:0000313" key="2">
    <source>
        <dbReference type="EMBL" id="ROP83813.1"/>
    </source>
</evidence>
<dbReference type="Gene3D" id="3.40.50.150">
    <property type="entry name" value="Vaccinia Virus protein VP39"/>
    <property type="match status" value="1"/>
</dbReference>
<dbReference type="GO" id="GO:0008168">
    <property type="term" value="F:methyltransferase activity"/>
    <property type="evidence" value="ECO:0007669"/>
    <property type="project" value="UniProtKB-KW"/>
</dbReference>
<accession>A0A3N1KPV8</accession>
<name>A0A3N1KPV8_9PROT</name>
<reference evidence="2 3" key="1">
    <citation type="submission" date="2018-11" db="EMBL/GenBank/DDBJ databases">
        <title>Genomic Encyclopedia of Type Strains, Phase IV (KMG-IV): sequencing the most valuable type-strain genomes for metagenomic binning, comparative biology and taxonomic classification.</title>
        <authorList>
            <person name="Goeker M."/>
        </authorList>
    </citation>
    <scope>NUCLEOTIDE SEQUENCE [LARGE SCALE GENOMIC DNA]</scope>
    <source>
        <strain evidence="2 3">DSM 5900</strain>
    </source>
</reference>
<dbReference type="GO" id="GO:0032259">
    <property type="term" value="P:methylation"/>
    <property type="evidence" value="ECO:0007669"/>
    <property type="project" value="UniProtKB-KW"/>
</dbReference>
<evidence type="ECO:0000313" key="3">
    <source>
        <dbReference type="Proteomes" id="UP000278222"/>
    </source>
</evidence>
<dbReference type="Pfam" id="PF05050">
    <property type="entry name" value="Methyltransf_21"/>
    <property type="match status" value="1"/>
</dbReference>
<dbReference type="Proteomes" id="UP000278222">
    <property type="component" value="Unassembled WGS sequence"/>
</dbReference>
<dbReference type="InterPro" id="IPR006342">
    <property type="entry name" value="FkbM_mtfrase"/>
</dbReference>
<keyword evidence="2" id="KW-0489">Methyltransferase</keyword>
<comment type="caution">
    <text evidence="2">The sequence shown here is derived from an EMBL/GenBank/DDBJ whole genome shotgun (WGS) entry which is preliminary data.</text>
</comment>
<dbReference type="NCBIfam" id="TIGR01444">
    <property type="entry name" value="fkbM_fam"/>
    <property type="match status" value="1"/>
</dbReference>
<dbReference type="EMBL" id="RJKX01000016">
    <property type="protein sequence ID" value="ROP83813.1"/>
    <property type="molecule type" value="Genomic_DNA"/>
</dbReference>
<gene>
    <name evidence="2" type="ORF">EDC65_4462</name>
</gene>
<dbReference type="RefSeq" id="WP_123693665.1">
    <property type="nucleotide sequence ID" value="NZ_AP019700.1"/>
</dbReference>
<dbReference type="OrthoDB" id="5679686at2"/>
<dbReference type="InterPro" id="IPR052514">
    <property type="entry name" value="SAM-dependent_MTase"/>
</dbReference>